<keyword evidence="5" id="KW-1185">Reference proteome</keyword>
<accession>A0A0S4IJ87</accession>
<dbReference type="GO" id="GO:0045505">
    <property type="term" value="F:dynein intermediate chain binding"/>
    <property type="evidence" value="ECO:0007669"/>
    <property type="project" value="TreeGrafter"/>
</dbReference>
<evidence type="ECO:0000256" key="2">
    <source>
        <dbReference type="SAM" id="MobiDB-lite"/>
    </source>
</evidence>
<dbReference type="InterPro" id="IPR041442">
    <property type="entry name" value="PIH1D1/2/3_CS-like"/>
</dbReference>
<dbReference type="Proteomes" id="UP000051952">
    <property type="component" value="Unassembled WGS sequence"/>
</dbReference>
<dbReference type="GO" id="GO:0070286">
    <property type="term" value="P:axonemal dynein complex assembly"/>
    <property type="evidence" value="ECO:0007669"/>
    <property type="project" value="InterPro"/>
</dbReference>
<dbReference type="GO" id="GO:0005737">
    <property type="term" value="C:cytoplasm"/>
    <property type="evidence" value="ECO:0007669"/>
    <property type="project" value="TreeGrafter"/>
</dbReference>
<name>A0A0S4IJ87_BODSA</name>
<reference evidence="5" key="1">
    <citation type="submission" date="2015-09" db="EMBL/GenBank/DDBJ databases">
        <authorList>
            <consortium name="Pathogen Informatics"/>
        </authorList>
    </citation>
    <scope>NUCLEOTIDE SEQUENCE [LARGE SCALE GENOMIC DNA]</scope>
    <source>
        <strain evidence="5">Lake Konstanz</strain>
    </source>
</reference>
<dbReference type="PANTHER" id="PTHR21083:SF0">
    <property type="entry name" value="DYNEIN AXONEMAL ASSEMBLY FACTOR 6"/>
    <property type="match status" value="1"/>
</dbReference>
<dbReference type="Pfam" id="PF18201">
    <property type="entry name" value="PIH1_CS"/>
    <property type="match status" value="1"/>
</dbReference>
<protein>
    <recommendedName>
        <fullName evidence="3">PIH1D1/2/3 CS-like domain-containing protein</fullName>
    </recommendedName>
</protein>
<organism evidence="4 5">
    <name type="scientific">Bodo saltans</name>
    <name type="common">Flagellated protozoan</name>
    <dbReference type="NCBI Taxonomy" id="75058"/>
    <lineage>
        <taxon>Eukaryota</taxon>
        <taxon>Discoba</taxon>
        <taxon>Euglenozoa</taxon>
        <taxon>Kinetoplastea</taxon>
        <taxon>Metakinetoplastina</taxon>
        <taxon>Eubodonida</taxon>
        <taxon>Bodonidae</taxon>
        <taxon>Bodo</taxon>
    </lineage>
</organism>
<dbReference type="OrthoDB" id="25887at2759"/>
<dbReference type="PANTHER" id="PTHR21083">
    <property type="entry name" value="TWISTER"/>
    <property type="match status" value="1"/>
</dbReference>
<evidence type="ECO:0000259" key="3">
    <source>
        <dbReference type="Pfam" id="PF18201"/>
    </source>
</evidence>
<dbReference type="VEuPathDB" id="TriTrypDB:BSAL_56185"/>
<evidence type="ECO:0000313" key="4">
    <source>
        <dbReference type="EMBL" id="CUE76741.1"/>
    </source>
</evidence>
<feature type="domain" description="PIH1D1/2/3 CS-like" evidence="3">
    <location>
        <begin position="139"/>
        <end position="235"/>
    </location>
</feature>
<dbReference type="InterPro" id="IPR026697">
    <property type="entry name" value="DNAAF6"/>
</dbReference>
<dbReference type="EMBL" id="CYKH01000186">
    <property type="protein sequence ID" value="CUE76741.1"/>
    <property type="molecule type" value="Genomic_DNA"/>
</dbReference>
<gene>
    <name evidence="4" type="ORF">BSAL_56185</name>
</gene>
<sequence length="245" mass="26087">MTSFTTAEVETLTSMLDKNYGYQRPESQVVGYSLAEASSGVTQATPAAQHTSTAPGGVHIPATVVNKTIGLPAPSLSKEAESIRRADELAAKPKKPKGNAIWAPEEVSKVGPRGAPAKLQAQSSSSSSASKESEGRIEPEHSVLYKQNLTAEDVYLGADFTRDGSSARSDGVILKVKLPKATTAKDFNLEVEPFAVVLSTPDYYLKAHMPVKVVEKKAAAKWDATTKSLQVTLTVDTTDKDVKVV</sequence>
<comment type="similarity">
    <text evidence="1">Belongs to the PIH1 family.</text>
</comment>
<evidence type="ECO:0000256" key="1">
    <source>
        <dbReference type="ARBA" id="ARBA00008511"/>
    </source>
</evidence>
<dbReference type="OMA" id="DAVWDAQ"/>
<feature type="region of interest" description="Disordered" evidence="2">
    <location>
        <begin position="89"/>
        <end position="142"/>
    </location>
</feature>
<dbReference type="AlphaFoldDB" id="A0A0S4IJ87"/>
<feature type="compositionally biased region" description="Low complexity" evidence="2">
    <location>
        <begin position="120"/>
        <end position="130"/>
    </location>
</feature>
<proteinExistence type="inferred from homology"/>
<feature type="compositionally biased region" description="Basic and acidic residues" evidence="2">
    <location>
        <begin position="131"/>
        <end position="142"/>
    </location>
</feature>
<evidence type="ECO:0000313" key="5">
    <source>
        <dbReference type="Proteomes" id="UP000051952"/>
    </source>
</evidence>
<dbReference type="GO" id="GO:0051087">
    <property type="term" value="F:protein-folding chaperone binding"/>
    <property type="evidence" value="ECO:0007669"/>
    <property type="project" value="InterPro"/>
</dbReference>